<feature type="modified residue" description="4-aspartylphosphate" evidence="8">
    <location>
        <position position="51"/>
    </location>
</feature>
<dbReference type="Gene3D" id="6.10.250.690">
    <property type="match status" value="1"/>
</dbReference>
<dbReference type="SMART" id="SM00862">
    <property type="entry name" value="Trans_reg_C"/>
    <property type="match status" value="1"/>
</dbReference>
<dbReference type="OrthoDB" id="9790442at2"/>
<keyword evidence="2 8" id="KW-0597">Phosphoprotein</keyword>
<comment type="function">
    <text evidence="7">May play the central regulatory role in sporulation. It may be an element of the effector pathway responsible for the activation of sporulation genes in response to nutritional stress. Spo0A may act in concert with spo0H (a sigma factor) to control the expression of some genes that are critical to the sporulation process.</text>
</comment>
<dbReference type="GO" id="GO:0006355">
    <property type="term" value="P:regulation of DNA-templated transcription"/>
    <property type="evidence" value="ECO:0007669"/>
    <property type="project" value="InterPro"/>
</dbReference>
<dbReference type="Pfam" id="PF00072">
    <property type="entry name" value="Response_reg"/>
    <property type="match status" value="1"/>
</dbReference>
<proteinExistence type="predicted"/>
<protein>
    <recommendedName>
        <fullName evidence="1">Stage 0 sporulation protein A homolog</fullName>
    </recommendedName>
</protein>
<evidence type="ECO:0000256" key="3">
    <source>
        <dbReference type="ARBA" id="ARBA00023012"/>
    </source>
</evidence>
<dbReference type="eggNOG" id="COG0745">
    <property type="taxonomic scope" value="Bacteria"/>
</dbReference>
<evidence type="ECO:0000256" key="1">
    <source>
        <dbReference type="ARBA" id="ARBA00018672"/>
    </source>
</evidence>
<evidence type="ECO:0000256" key="2">
    <source>
        <dbReference type="ARBA" id="ARBA00022553"/>
    </source>
</evidence>
<dbReference type="RefSeq" id="WP_036941399.1">
    <property type="nucleotide sequence ID" value="NZ_JQKC01000015.1"/>
</dbReference>
<evidence type="ECO:0000256" key="9">
    <source>
        <dbReference type="PROSITE-ProRule" id="PRU01091"/>
    </source>
</evidence>
<evidence type="ECO:0000256" key="8">
    <source>
        <dbReference type="PROSITE-ProRule" id="PRU00169"/>
    </source>
</evidence>
<dbReference type="Gene3D" id="1.10.10.10">
    <property type="entry name" value="Winged helix-like DNA-binding domain superfamily/Winged helix DNA-binding domain"/>
    <property type="match status" value="1"/>
</dbReference>
<evidence type="ECO:0000256" key="7">
    <source>
        <dbReference type="ARBA" id="ARBA00024867"/>
    </source>
</evidence>
<keyword evidence="3" id="KW-0902">Two-component regulatory system</keyword>
<evidence type="ECO:0000256" key="4">
    <source>
        <dbReference type="ARBA" id="ARBA00023015"/>
    </source>
</evidence>
<dbReference type="PANTHER" id="PTHR48111">
    <property type="entry name" value="REGULATOR OF RPOS"/>
    <property type="match status" value="1"/>
</dbReference>
<dbReference type="CDD" id="cd17574">
    <property type="entry name" value="REC_OmpR"/>
    <property type="match status" value="1"/>
</dbReference>
<dbReference type="SUPFAM" id="SSF52172">
    <property type="entry name" value="CheY-like"/>
    <property type="match status" value="1"/>
</dbReference>
<name>A0A0L6JL05_9FIRM</name>
<dbReference type="EMBL" id="LGTC01000001">
    <property type="protein sequence ID" value="KNY26403.1"/>
    <property type="molecule type" value="Genomic_DNA"/>
</dbReference>
<dbReference type="PROSITE" id="PS51755">
    <property type="entry name" value="OMPR_PHOB"/>
    <property type="match status" value="1"/>
</dbReference>
<sequence length="220" mass="25310">MAKILVVDDEERILKLIRNILLQDGHTVTSCLSFDEVDEDSLQWFNMILLDVMMPGTDGFEACRRIRNKVDCPILFITAKTEEEDIVYGFGLGADDYIKKPFGMEELKARVNAHLRRESREHHVVLPMGDIQFDLHGMKLMVGNQSVNLTKGEYQICEFLARHKRQVFSREQIYEAVFGYDGESNDNTIATHIKNIRSKLDNVGVSPIQTVWGIGYKWEI</sequence>
<dbReference type="PROSITE" id="PS50110">
    <property type="entry name" value="RESPONSE_REGULATORY"/>
    <property type="match status" value="1"/>
</dbReference>
<evidence type="ECO:0000256" key="6">
    <source>
        <dbReference type="ARBA" id="ARBA00023163"/>
    </source>
</evidence>
<dbReference type="CDD" id="cd00383">
    <property type="entry name" value="trans_reg_C"/>
    <property type="match status" value="1"/>
</dbReference>
<dbReference type="Pfam" id="PF00486">
    <property type="entry name" value="Trans_reg_C"/>
    <property type="match status" value="1"/>
</dbReference>
<reference evidence="13" key="1">
    <citation type="submission" date="2015-07" db="EMBL/GenBank/DDBJ databases">
        <title>Near-Complete Genome Sequence of the Cellulolytic Bacterium Bacteroides (Pseudobacteroides) cellulosolvens ATCC 35603.</title>
        <authorList>
            <person name="Dassa B."/>
            <person name="Utturkar S.M."/>
            <person name="Klingeman D.M."/>
            <person name="Hurt R.A."/>
            <person name="Keller M."/>
            <person name="Xu J."/>
            <person name="Reddy Y.H.K."/>
            <person name="Borovok I."/>
            <person name="Grinberg I.R."/>
            <person name="Lamed R."/>
            <person name="Zhivin O."/>
            <person name="Bayer E.A."/>
            <person name="Brown S.D."/>
        </authorList>
    </citation>
    <scope>NUCLEOTIDE SEQUENCE [LARGE SCALE GENOMIC DNA]</scope>
    <source>
        <strain evidence="13">DSM 2933</strain>
    </source>
</reference>
<gene>
    <name evidence="12" type="ORF">Bccel_1665</name>
</gene>
<evidence type="ECO:0000259" key="11">
    <source>
        <dbReference type="PROSITE" id="PS51755"/>
    </source>
</evidence>
<dbReference type="GO" id="GO:0000156">
    <property type="term" value="F:phosphorelay response regulator activity"/>
    <property type="evidence" value="ECO:0007669"/>
    <property type="project" value="TreeGrafter"/>
</dbReference>
<dbReference type="InterPro" id="IPR039420">
    <property type="entry name" value="WalR-like"/>
</dbReference>
<dbReference type="GO" id="GO:0000976">
    <property type="term" value="F:transcription cis-regulatory region binding"/>
    <property type="evidence" value="ECO:0007669"/>
    <property type="project" value="TreeGrafter"/>
</dbReference>
<feature type="domain" description="OmpR/PhoB-type" evidence="11">
    <location>
        <begin position="123"/>
        <end position="220"/>
    </location>
</feature>
<dbReference type="InterPro" id="IPR001789">
    <property type="entry name" value="Sig_transdc_resp-reg_receiver"/>
</dbReference>
<keyword evidence="6" id="KW-0804">Transcription</keyword>
<dbReference type="InterPro" id="IPR011006">
    <property type="entry name" value="CheY-like_superfamily"/>
</dbReference>
<keyword evidence="4" id="KW-0805">Transcription regulation</keyword>
<organism evidence="12 13">
    <name type="scientific">Pseudobacteroides cellulosolvens ATCC 35603 = DSM 2933</name>
    <dbReference type="NCBI Taxonomy" id="398512"/>
    <lineage>
        <taxon>Bacteria</taxon>
        <taxon>Bacillati</taxon>
        <taxon>Bacillota</taxon>
        <taxon>Clostridia</taxon>
        <taxon>Eubacteriales</taxon>
        <taxon>Oscillospiraceae</taxon>
        <taxon>Pseudobacteroides</taxon>
    </lineage>
</organism>
<dbReference type="InterPro" id="IPR036388">
    <property type="entry name" value="WH-like_DNA-bd_sf"/>
</dbReference>
<evidence type="ECO:0000313" key="12">
    <source>
        <dbReference type="EMBL" id="KNY26403.1"/>
    </source>
</evidence>
<dbReference type="FunFam" id="1.10.10.10:FF:000018">
    <property type="entry name" value="DNA-binding response regulator ResD"/>
    <property type="match status" value="1"/>
</dbReference>
<dbReference type="InterPro" id="IPR001867">
    <property type="entry name" value="OmpR/PhoB-type_DNA-bd"/>
</dbReference>
<dbReference type="PANTHER" id="PTHR48111:SF2">
    <property type="entry name" value="RESPONSE REGULATOR SAER"/>
    <property type="match status" value="1"/>
</dbReference>
<dbReference type="STRING" id="398512.Bccel_1665"/>
<dbReference type="GO" id="GO:0005829">
    <property type="term" value="C:cytosol"/>
    <property type="evidence" value="ECO:0007669"/>
    <property type="project" value="TreeGrafter"/>
</dbReference>
<evidence type="ECO:0000259" key="10">
    <source>
        <dbReference type="PROSITE" id="PS50110"/>
    </source>
</evidence>
<evidence type="ECO:0000256" key="5">
    <source>
        <dbReference type="ARBA" id="ARBA00023125"/>
    </source>
</evidence>
<comment type="caution">
    <text evidence="12">The sequence shown here is derived from an EMBL/GenBank/DDBJ whole genome shotgun (WGS) entry which is preliminary data.</text>
</comment>
<accession>A0A0L6JL05</accession>
<feature type="domain" description="Response regulatory" evidence="10">
    <location>
        <begin position="3"/>
        <end position="115"/>
    </location>
</feature>
<dbReference type="SMART" id="SM00448">
    <property type="entry name" value="REC"/>
    <property type="match status" value="1"/>
</dbReference>
<feature type="DNA-binding region" description="OmpR/PhoB-type" evidence="9">
    <location>
        <begin position="123"/>
        <end position="220"/>
    </location>
</feature>
<keyword evidence="5 9" id="KW-0238">DNA-binding</keyword>
<dbReference type="AlphaFoldDB" id="A0A0L6JL05"/>
<evidence type="ECO:0000313" key="13">
    <source>
        <dbReference type="Proteomes" id="UP000036923"/>
    </source>
</evidence>
<dbReference type="Gene3D" id="3.40.50.2300">
    <property type="match status" value="1"/>
</dbReference>
<dbReference type="GO" id="GO:0032993">
    <property type="term" value="C:protein-DNA complex"/>
    <property type="evidence" value="ECO:0007669"/>
    <property type="project" value="TreeGrafter"/>
</dbReference>
<dbReference type="Proteomes" id="UP000036923">
    <property type="component" value="Unassembled WGS sequence"/>
</dbReference>
<keyword evidence="13" id="KW-1185">Reference proteome</keyword>
<dbReference type="PATRIC" id="fig|398512.5.peg.1735"/>